<sequence length="993" mass="111847">MSLGMPDVMHPMDPAQWSTEHILAYAKLHDVEEAPAVKGAAVVGKSGREQLVQHVLRDLREYYNRSDAASCMVSADDVLSIEAEELLPRRACPEAAKLLRQHPDKLAKIFDAGLRCLVGGKKQYEKVGEWWAAGCPLPLLEWWLFFTVSDEGWQLIAAENSSRVCGKTFAPGDAHVICMDCASDEMCVMCSACFKNSPCVNHNYVVRQSGGGSGICDCGDASAWKPSSFCSRHKGFENTGDPTADMDVEKRRWLEVLTRGLVLYVTAIVGMQREFLSSDPSGGNEVELRKRWFDRMLRRVVSVTMLLSDSGEGPRRLLCFSLMEKALTSCCVERVVGDHTVTEQQHLCCMEMLVLFDIQLTKHYRFLIWDNSILFLFNNSLSEPLFRVPFAELLLKYREGMTVLGERHITRLIVQVFSVKNVVDDLLRPVSHPKWESILGGETILHRVLSTVLYIVSLFREDAPALSNKVNTAWVCCHQLVGTLMATENSRAIVASRQLYRAWCRVLGVVNSISMLGGTALSGNFDNYNMDKDCAMAMGAELQQAFFCVANMIYDIAIALCNGEAPIEGWLKDSITSFPRTWRALPATSAENRTHREELDALALQQDETVLLFETPAEGQRAAAVRAYVRELVREFIASTNAVIREKREAFASNEIIFKDVGDQPVLERYDALDRSSPDPVSFVVLHLRFFGLMVKSWMRVLQRMDRGSGVDTEPFIQIVSDLFVEAGVRVDYWIDEVLMPLVLQCQVEQGMWNVDQFNISKRCEHYLYVSTSQVEADMCTLQMLMLLVPTDTFASHLLQRHVFSETNQTLGFSGFLRLILTLCVNNCCLPIDDEADLRSAMRRRVVHVMARDGAFPIDTLEVVSLEFCGIRNGVVLTEMLTSILEGIAVSVKTRWGNAFYLKDADTWNSCVNLYHPCVRDFNLPDMYEAYDRLVRKKRRENNAMSTATSHDAPVMFPPPSLEWIEEDGGARGSYHSPVFRHSVCSLLQSPCV</sequence>
<keyword evidence="7 10" id="KW-0862">Zinc</keyword>
<dbReference type="FunFam" id="2.10.110.30:FF:000002">
    <property type="entry name" value="Putative e3 ubiquitin-protein ligase ubr3"/>
    <property type="match status" value="1"/>
</dbReference>
<dbReference type="GO" id="GO:0008270">
    <property type="term" value="F:zinc ion binding"/>
    <property type="evidence" value="ECO:0007669"/>
    <property type="project" value="UniProtKB-UniRule"/>
</dbReference>
<dbReference type="GO" id="GO:0071596">
    <property type="term" value="P:ubiquitin-dependent protein catabolic process via the N-end rule pathway"/>
    <property type="evidence" value="ECO:0007669"/>
    <property type="project" value="UniProtKB-UniRule"/>
</dbReference>
<reference evidence="12 13" key="2">
    <citation type="journal article" date="2012" name="Proc. Natl. Acad. Sci. U.S.A.">
        <title>Antigenic diversity is generated by distinct evolutionary mechanisms in African trypanosome species.</title>
        <authorList>
            <person name="Jackson A.P."/>
            <person name="Berry A."/>
            <person name="Aslett M."/>
            <person name="Allison H.C."/>
            <person name="Burton P."/>
            <person name="Vavrova-Anderson J."/>
            <person name="Brown R."/>
            <person name="Browne H."/>
            <person name="Corton N."/>
            <person name="Hauser H."/>
            <person name="Gamble J."/>
            <person name="Gilderthorp R."/>
            <person name="Marcello L."/>
            <person name="McQuillan J."/>
            <person name="Otto T.D."/>
            <person name="Quail M.A."/>
            <person name="Sanders M.J."/>
            <person name="van Tonder A."/>
            <person name="Ginger M.L."/>
            <person name="Field M.C."/>
            <person name="Barry J.D."/>
            <person name="Hertz-Fowler C."/>
            <person name="Berriman M."/>
        </authorList>
    </citation>
    <scope>NUCLEOTIDE SEQUENCE [LARGE SCALE GENOMIC DNA]</scope>
    <source>
        <strain evidence="12 13">IL3000</strain>
    </source>
</reference>
<keyword evidence="4 10" id="KW-0479">Metal-binding</keyword>
<keyword evidence="6 10" id="KW-0833">Ubl conjugation pathway</keyword>
<evidence type="ECO:0000256" key="2">
    <source>
        <dbReference type="ARBA" id="ARBA00004906"/>
    </source>
</evidence>
<feature type="zinc finger region" description="UBR-type" evidence="9">
    <location>
        <begin position="163"/>
        <end position="235"/>
    </location>
</feature>
<dbReference type="SMART" id="SM00396">
    <property type="entry name" value="ZnF_UBR1"/>
    <property type="match status" value="1"/>
</dbReference>
<evidence type="ECO:0000256" key="1">
    <source>
        <dbReference type="ARBA" id="ARBA00000900"/>
    </source>
</evidence>
<evidence type="ECO:0000259" key="11">
    <source>
        <dbReference type="PROSITE" id="PS51157"/>
    </source>
</evidence>
<dbReference type="GO" id="GO:0000151">
    <property type="term" value="C:ubiquitin ligase complex"/>
    <property type="evidence" value="ECO:0007669"/>
    <property type="project" value="TreeGrafter"/>
</dbReference>
<protein>
    <recommendedName>
        <fullName evidence="10">E3 ubiquitin-protein ligase</fullName>
        <ecNumber evidence="10">2.3.2.27</ecNumber>
    </recommendedName>
</protein>
<organism evidence="12 13">
    <name type="scientific">Trypanosoma congolense (strain IL3000)</name>
    <dbReference type="NCBI Taxonomy" id="1068625"/>
    <lineage>
        <taxon>Eukaryota</taxon>
        <taxon>Discoba</taxon>
        <taxon>Euglenozoa</taxon>
        <taxon>Kinetoplastea</taxon>
        <taxon>Metakinetoplastina</taxon>
        <taxon>Trypanosomatida</taxon>
        <taxon>Trypanosomatidae</taxon>
        <taxon>Trypanosoma</taxon>
        <taxon>Nannomonas</taxon>
    </lineage>
</organism>
<evidence type="ECO:0000256" key="3">
    <source>
        <dbReference type="ARBA" id="ARBA00022679"/>
    </source>
</evidence>
<dbReference type="Pfam" id="PF02207">
    <property type="entry name" value="zf-UBR"/>
    <property type="match status" value="1"/>
</dbReference>
<dbReference type="PANTHER" id="PTHR21497:SF24">
    <property type="entry name" value="E3 UBIQUITIN-PROTEIN LIGASE UBR1"/>
    <property type="match status" value="1"/>
</dbReference>
<dbReference type="GO" id="GO:0005737">
    <property type="term" value="C:cytoplasm"/>
    <property type="evidence" value="ECO:0007669"/>
    <property type="project" value="TreeGrafter"/>
</dbReference>
<dbReference type="GO" id="GO:0061630">
    <property type="term" value="F:ubiquitin protein ligase activity"/>
    <property type="evidence" value="ECO:0007669"/>
    <property type="project" value="UniProtKB-UniRule"/>
</dbReference>
<comment type="catalytic activity">
    <reaction evidence="1 10">
        <text>S-ubiquitinyl-[E2 ubiquitin-conjugating enzyme]-L-cysteine + [acceptor protein]-L-lysine = [E2 ubiquitin-conjugating enzyme]-L-cysteine + N(6)-ubiquitinyl-[acceptor protein]-L-lysine.</text>
        <dbReference type="EC" id="2.3.2.27"/>
    </reaction>
</comment>
<dbReference type="Proteomes" id="UP000000702">
    <property type="component" value="Unassembled WGS sequence"/>
</dbReference>
<evidence type="ECO:0000256" key="9">
    <source>
        <dbReference type="PROSITE-ProRule" id="PRU00508"/>
    </source>
</evidence>
<comment type="caution">
    <text evidence="12">The sequence shown here is derived from an EMBL/GenBank/DDBJ whole genome shotgun (WGS) entry which is preliminary data.</text>
</comment>
<dbReference type="PANTHER" id="PTHR21497">
    <property type="entry name" value="UBIQUITIN LIGASE E3 ALPHA-RELATED"/>
    <property type="match status" value="1"/>
</dbReference>
<accession>F9W6C3</accession>
<dbReference type="GO" id="GO:0016567">
    <property type="term" value="P:protein ubiquitination"/>
    <property type="evidence" value="ECO:0007669"/>
    <property type="project" value="UniProtKB-UniRule"/>
</dbReference>
<feature type="domain" description="UBR-type" evidence="11">
    <location>
        <begin position="163"/>
        <end position="235"/>
    </location>
</feature>
<evidence type="ECO:0000313" key="13">
    <source>
        <dbReference type="Proteomes" id="UP000000702"/>
    </source>
</evidence>
<comment type="function">
    <text evidence="10">Ubiquitin ligase protein which is a component of the N-end rule pathway. Recognizes and binds to proteins bearing specific N-terminal residues that are destabilizing according to the N-end rule, leading to their ubiquitination and subsequent degradation.</text>
</comment>
<evidence type="ECO:0000256" key="10">
    <source>
        <dbReference type="RuleBase" id="RU366018"/>
    </source>
</evidence>
<comment type="pathway">
    <text evidence="2 10">Protein modification; protein ubiquitination.</text>
</comment>
<dbReference type="AlphaFoldDB" id="F9W6C3"/>
<evidence type="ECO:0000256" key="6">
    <source>
        <dbReference type="ARBA" id="ARBA00022786"/>
    </source>
</evidence>
<evidence type="ECO:0000256" key="5">
    <source>
        <dbReference type="ARBA" id="ARBA00022771"/>
    </source>
</evidence>
<dbReference type="InterPro" id="IPR039164">
    <property type="entry name" value="UBR1-like"/>
</dbReference>
<keyword evidence="3 10" id="KW-0808">Transferase</keyword>
<dbReference type="InterPro" id="IPR003126">
    <property type="entry name" value="Znf_UBR"/>
</dbReference>
<name>F9W6C3_TRYCI</name>
<comment type="similarity">
    <text evidence="8 10">Belongs to the E3 ubiquitin-protein ligase UBR1-like family.</text>
</comment>
<dbReference type="PROSITE" id="PS51157">
    <property type="entry name" value="ZF_UBR"/>
    <property type="match status" value="1"/>
</dbReference>
<evidence type="ECO:0000256" key="7">
    <source>
        <dbReference type="ARBA" id="ARBA00022833"/>
    </source>
</evidence>
<keyword evidence="5 10" id="KW-0863">Zinc-finger</keyword>
<evidence type="ECO:0000256" key="4">
    <source>
        <dbReference type="ARBA" id="ARBA00022723"/>
    </source>
</evidence>
<dbReference type="Gene3D" id="2.10.110.30">
    <property type="match status" value="1"/>
</dbReference>
<evidence type="ECO:0000313" key="12">
    <source>
        <dbReference type="EMBL" id="CCD12728.1"/>
    </source>
</evidence>
<dbReference type="UniPathway" id="UPA00143"/>
<proteinExistence type="inferred from homology"/>
<keyword evidence="13" id="KW-1185">Reference proteome</keyword>
<gene>
    <name evidence="12" type="ORF">TCIL3000_0_35850</name>
</gene>
<feature type="non-terminal residue" evidence="12">
    <location>
        <position position="993"/>
    </location>
</feature>
<evidence type="ECO:0000256" key="8">
    <source>
        <dbReference type="ARBA" id="ARBA00046341"/>
    </source>
</evidence>
<dbReference type="CDD" id="cd19672">
    <property type="entry name" value="UBR-box_UBR1_like"/>
    <property type="match status" value="1"/>
</dbReference>
<dbReference type="EMBL" id="CAEQ01000847">
    <property type="protein sequence ID" value="CCD12728.1"/>
    <property type="molecule type" value="Genomic_DNA"/>
</dbReference>
<reference evidence="13" key="1">
    <citation type="submission" date="2011-07" db="EMBL/GenBank/DDBJ databases">
        <title>Divergent evolution of antigenic variation in African trypanosomes.</title>
        <authorList>
            <person name="Jackson A.P."/>
            <person name="Berry A."/>
            <person name="Allison H.C."/>
            <person name="Burton P."/>
            <person name="Anderson J."/>
            <person name="Aslett M."/>
            <person name="Brown R."/>
            <person name="Corton N."/>
            <person name="Harris D."/>
            <person name="Hauser H."/>
            <person name="Gamble J."/>
            <person name="Gilderthorp R."/>
            <person name="McQuillan J."/>
            <person name="Quail M.A."/>
            <person name="Sanders M."/>
            <person name="Van Tonder A."/>
            <person name="Ginger M.L."/>
            <person name="Donelson J.E."/>
            <person name="Field M.C."/>
            <person name="Barry J.D."/>
            <person name="Berriman M."/>
            <person name="Hertz-Fowler C."/>
        </authorList>
    </citation>
    <scope>NUCLEOTIDE SEQUENCE [LARGE SCALE GENOMIC DNA]</scope>
    <source>
        <strain evidence="13">IL3000</strain>
    </source>
</reference>
<dbReference type="EC" id="2.3.2.27" evidence="10"/>